<dbReference type="InterPro" id="IPR047057">
    <property type="entry name" value="MerR_fam"/>
</dbReference>
<evidence type="ECO:0000256" key="3">
    <source>
        <dbReference type="ARBA" id="ARBA00023125"/>
    </source>
</evidence>
<dbReference type="InterPro" id="IPR009061">
    <property type="entry name" value="DNA-bd_dom_put_sf"/>
</dbReference>
<evidence type="ECO:0000256" key="1">
    <source>
        <dbReference type="ARBA" id="ARBA00022491"/>
    </source>
</evidence>
<dbReference type="AlphaFoldDB" id="A0A6M6JL58"/>
<dbReference type="GO" id="GO:0003677">
    <property type="term" value="F:DNA binding"/>
    <property type="evidence" value="ECO:0007669"/>
    <property type="project" value="UniProtKB-KW"/>
</dbReference>
<keyword evidence="3" id="KW-0238">DNA-binding</keyword>
<dbReference type="Pfam" id="PF13411">
    <property type="entry name" value="MerR_1"/>
    <property type="match status" value="1"/>
</dbReference>
<dbReference type="PRINTS" id="PR00040">
    <property type="entry name" value="HTHMERR"/>
</dbReference>
<dbReference type="SMART" id="SM00422">
    <property type="entry name" value="HTH_MERR"/>
    <property type="match status" value="1"/>
</dbReference>
<reference evidence="6 7" key="1">
    <citation type="submission" date="2020-05" db="EMBL/GenBank/DDBJ databases">
        <authorList>
            <person name="Mo P."/>
        </authorList>
    </citation>
    <scope>NUCLEOTIDE SEQUENCE [LARGE SCALE GENOMIC DNA]</scope>
    <source>
        <strain evidence="6 7">Gen01</strain>
    </source>
</reference>
<dbReference type="PANTHER" id="PTHR30204:SF69">
    <property type="entry name" value="MERR-FAMILY TRANSCRIPTIONAL REGULATOR"/>
    <property type="match status" value="1"/>
</dbReference>
<gene>
    <name evidence="6" type="ORF">HOP40_19970</name>
</gene>
<keyword evidence="4" id="KW-0804">Transcription</keyword>
<dbReference type="InterPro" id="IPR000551">
    <property type="entry name" value="MerR-type_HTH_dom"/>
</dbReference>
<protein>
    <submittedName>
        <fullName evidence="6">MerR family transcriptional regulator</fullName>
    </submittedName>
</protein>
<organism evidence="6 7">
    <name type="scientific">Pseudonocardia broussonetiae</name>
    <dbReference type="NCBI Taxonomy" id="2736640"/>
    <lineage>
        <taxon>Bacteria</taxon>
        <taxon>Bacillati</taxon>
        <taxon>Actinomycetota</taxon>
        <taxon>Actinomycetes</taxon>
        <taxon>Pseudonocardiales</taxon>
        <taxon>Pseudonocardiaceae</taxon>
        <taxon>Pseudonocardia</taxon>
    </lineage>
</organism>
<dbReference type="PROSITE" id="PS50937">
    <property type="entry name" value="HTH_MERR_2"/>
    <property type="match status" value="1"/>
</dbReference>
<dbReference type="SUPFAM" id="SSF46955">
    <property type="entry name" value="Putative DNA-binding domain"/>
    <property type="match status" value="1"/>
</dbReference>
<accession>A0A6M6JL58</accession>
<dbReference type="Gene3D" id="1.10.1660.10">
    <property type="match status" value="1"/>
</dbReference>
<proteinExistence type="predicted"/>
<evidence type="ECO:0000256" key="2">
    <source>
        <dbReference type="ARBA" id="ARBA00023015"/>
    </source>
</evidence>
<dbReference type="RefSeq" id="WP_172160836.1">
    <property type="nucleotide sequence ID" value="NZ_CP053564.1"/>
</dbReference>
<evidence type="ECO:0000313" key="6">
    <source>
        <dbReference type="EMBL" id="QJY47810.1"/>
    </source>
</evidence>
<sequence length="277" mass="30209">MTFESARRISVSGVSTYRISQLAERAGVPATTLRYYEKEGLVPAGRTPGGYRLYTDADAERVRFIAAAKHLGLPLDQIRELLGVWDGGMCREIRDELRPMVAAQITAADERIADLRTFRDRLTSALAHLKVLPAKDGPCDPACEFLHELPDRAAALAVGRRTSTLPPRVDAESGRSTIACSLDGDGYSDRIEQWRTLLAAADREELRDGGIAVRLPAVDAGRLAELVVAEQQCCPFFTFELTFIGATVVLTAHAPEGAEPLVAALFTAESEEPRDRC</sequence>
<evidence type="ECO:0000259" key="5">
    <source>
        <dbReference type="PROSITE" id="PS50937"/>
    </source>
</evidence>
<keyword evidence="7" id="KW-1185">Reference proteome</keyword>
<evidence type="ECO:0000256" key="4">
    <source>
        <dbReference type="ARBA" id="ARBA00023163"/>
    </source>
</evidence>
<feature type="domain" description="HTH merR-type" evidence="5">
    <location>
        <begin position="16"/>
        <end position="84"/>
    </location>
</feature>
<dbReference type="PANTHER" id="PTHR30204">
    <property type="entry name" value="REDOX-CYCLING DRUG-SENSING TRANSCRIPTIONAL ACTIVATOR SOXR"/>
    <property type="match status" value="1"/>
</dbReference>
<dbReference type="EMBL" id="CP053564">
    <property type="protein sequence ID" value="QJY47810.1"/>
    <property type="molecule type" value="Genomic_DNA"/>
</dbReference>
<evidence type="ECO:0000313" key="7">
    <source>
        <dbReference type="Proteomes" id="UP000505377"/>
    </source>
</evidence>
<dbReference type="Proteomes" id="UP000505377">
    <property type="component" value="Chromosome"/>
</dbReference>
<keyword evidence="1" id="KW-0678">Repressor</keyword>
<dbReference type="KEGG" id="pbro:HOP40_19970"/>
<name>A0A6M6JL58_9PSEU</name>
<keyword evidence="2" id="KW-0805">Transcription regulation</keyword>
<dbReference type="GO" id="GO:0003700">
    <property type="term" value="F:DNA-binding transcription factor activity"/>
    <property type="evidence" value="ECO:0007669"/>
    <property type="project" value="InterPro"/>
</dbReference>